<proteinExistence type="predicted"/>
<dbReference type="Proteomes" id="UP000002028">
    <property type="component" value="Chromosome"/>
</dbReference>
<dbReference type="AlphaFoldDB" id="D2QQP3"/>
<evidence type="ECO:0000313" key="2">
    <source>
        <dbReference type="Proteomes" id="UP000002028"/>
    </source>
</evidence>
<accession>D2QQP3</accession>
<gene>
    <name evidence="1" type="ordered locus">Slin_4846</name>
</gene>
<name>D2QQP3_SPILD</name>
<dbReference type="KEGG" id="sli:Slin_4846"/>
<reference evidence="1 2" key="1">
    <citation type="journal article" date="2010" name="Stand. Genomic Sci.">
        <title>Complete genome sequence of Spirosoma linguale type strain (1).</title>
        <authorList>
            <person name="Lail K."/>
            <person name="Sikorski J."/>
            <person name="Saunders E."/>
            <person name="Lapidus A."/>
            <person name="Glavina Del Rio T."/>
            <person name="Copeland A."/>
            <person name="Tice H."/>
            <person name="Cheng J.-F."/>
            <person name="Lucas S."/>
            <person name="Nolan M."/>
            <person name="Bruce D."/>
            <person name="Goodwin L."/>
            <person name="Pitluck S."/>
            <person name="Ivanova N."/>
            <person name="Mavromatis K."/>
            <person name="Ovchinnikova G."/>
            <person name="Pati A."/>
            <person name="Chen A."/>
            <person name="Palaniappan K."/>
            <person name="Land M."/>
            <person name="Hauser L."/>
            <person name="Chang Y.-J."/>
            <person name="Jeffries C.D."/>
            <person name="Chain P."/>
            <person name="Brettin T."/>
            <person name="Detter J.C."/>
            <person name="Schuetze A."/>
            <person name="Rohde M."/>
            <person name="Tindall B.J."/>
            <person name="Goeker M."/>
            <person name="Bristow J."/>
            <person name="Eisen J.A."/>
            <person name="Markowitz V."/>
            <person name="Hugenholtz P."/>
            <person name="Kyrpides N.C."/>
            <person name="Klenk H.-P."/>
            <person name="Chen F."/>
        </authorList>
    </citation>
    <scope>NUCLEOTIDE SEQUENCE [LARGE SCALE GENOMIC DNA]</scope>
    <source>
        <strain evidence="2">ATCC 33905 / DSM 74 / LMG 10896 / Claus 1</strain>
    </source>
</reference>
<keyword evidence="2" id="KW-1185">Reference proteome</keyword>
<dbReference type="EMBL" id="CP001769">
    <property type="protein sequence ID" value="ADB40824.1"/>
    <property type="molecule type" value="Genomic_DNA"/>
</dbReference>
<dbReference type="STRING" id="504472.Slin_4846"/>
<sequence length="230" mass="26012">MNTPAEINRLRLRTVAHMLSDLGQEVVFVGGATVSLYADAPTASEVRPTNDVDVVIELATYGSYSDLDARLRQLGFQNDVMSGVICRYKVQGITVDVMPTDPSILGFSNRWYADGFRDAFDYALDEDTTIQLFTLPYFVASKWEACKGRGGDDLRWSSDFEDIIFVLDQVANAEAQLQEAPQPLRDYCRDEFRALLKRPDLQECIYAHLEPRFATIRTQRILQLLKNLSA</sequence>
<dbReference type="eggNOG" id="COG4849">
    <property type="taxonomic scope" value="Bacteria"/>
</dbReference>
<dbReference type="HOGENOM" id="CLU_103758_0_0_10"/>
<protein>
    <submittedName>
        <fullName evidence="1">Uncharacterized protein</fullName>
    </submittedName>
</protein>
<evidence type="ECO:0000313" key="1">
    <source>
        <dbReference type="EMBL" id="ADB40824.1"/>
    </source>
</evidence>
<organism evidence="1 2">
    <name type="scientific">Spirosoma linguale (strain ATCC 33905 / DSM 74 / LMG 10896 / Claus 1)</name>
    <dbReference type="NCBI Taxonomy" id="504472"/>
    <lineage>
        <taxon>Bacteria</taxon>
        <taxon>Pseudomonadati</taxon>
        <taxon>Bacteroidota</taxon>
        <taxon>Cytophagia</taxon>
        <taxon>Cytophagales</taxon>
        <taxon>Cytophagaceae</taxon>
        <taxon>Spirosoma</taxon>
    </lineage>
</organism>